<reference evidence="5 6" key="2">
    <citation type="submission" date="2009-02" db="EMBL/GenBank/DDBJ databases">
        <title>Draft genome sequence of Blautia hydrogenotrophica DSM 10507 (Ruminococcus hydrogenotrophicus DSM 10507).</title>
        <authorList>
            <person name="Sudarsanam P."/>
            <person name="Ley R."/>
            <person name="Guruge J."/>
            <person name="Turnbaugh P.J."/>
            <person name="Mahowald M."/>
            <person name="Liep D."/>
            <person name="Gordon J."/>
        </authorList>
    </citation>
    <scope>NUCLEOTIDE SEQUENCE [LARGE SCALE GENOMIC DNA]</scope>
    <source>
        <strain evidence="6">DSM 10507 / JCM 14656 / S5a33</strain>
    </source>
</reference>
<evidence type="ECO:0000256" key="2">
    <source>
        <dbReference type="ARBA" id="ARBA00022827"/>
    </source>
</evidence>
<dbReference type="InterPro" id="IPR016169">
    <property type="entry name" value="FAD-bd_PCMH_sub2"/>
</dbReference>
<evidence type="ECO:0000256" key="1">
    <source>
        <dbReference type="ARBA" id="ARBA00022630"/>
    </source>
</evidence>
<feature type="domain" description="FAD-binding PCMH-type" evidence="4">
    <location>
        <begin position="1"/>
        <end position="108"/>
    </location>
</feature>
<dbReference type="PANTHER" id="PTHR42659:SF2">
    <property type="entry name" value="XANTHINE DEHYDROGENASE SUBUNIT C-RELATED"/>
    <property type="match status" value="1"/>
</dbReference>
<name>C0CIV0_BLAHS</name>
<dbReference type="SUPFAM" id="SSF56176">
    <property type="entry name" value="FAD-binding/transporter-associated domain-like"/>
    <property type="match status" value="1"/>
</dbReference>
<dbReference type="HOGENOM" id="CLU_073026_0_0_9"/>
<dbReference type="PROSITE" id="PS51387">
    <property type="entry name" value="FAD_PCMH"/>
    <property type="match status" value="1"/>
</dbReference>
<keyword evidence="3" id="KW-0560">Oxidoreductase</keyword>
<dbReference type="Gene3D" id="3.30.390.50">
    <property type="entry name" value="CO dehydrogenase flavoprotein, C-terminal domain"/>
    <property type="match status" value="1"/>
</dbReference>
<dbReference type="InterPro" id="IPR051312">
    <property type="entry name" value="Diverse_Substr_Oxidored"/>
</dbReference>
<evidence type="ECO:0000256" key="3">
    <source>
        <dbReference type="ARBA" id="ARBA00023002"/>
    </source>
</evidence>
<dbReference type="SMART" id="SM01092">
    <property type="entry name" value="CO_deh_flav_C"/>
    <property type="match status" value="1"/>
</dbReference>
<evidence type="ECO:0000259" key="4">
    <source>
        <dbReference type="PROSITE" id="PS51387"/>
    </source>
</evidence>
<dbReference type="EMBL" id="ACBZ01000027">
    <property type="protein sequence ID" value="EEG50353.1"/>
    <property type="molecule type" value="Genomic_DNA"/>
</dbReference>
<comment type="caution">
    <text evidence="5">The sequence shown here is derived from an EMBL/GenBank/DDBJ whole genome shotgun (WGS) entry which is preliminary data.</text>
</comment>
<dbReference type="Proteomes" id="UP000003100">
    <property type="component" value="Unassembled WGS sequence"/>
</dbReference>
<dbReference type="AlphaFoldDB" id="C0CIV0"/>
<proteinExistence type="predicted"/>
<dbReference type="PANTHER" id="PTHR42659">
    <property type="entry name" value="XANTHINE DEHYDROGENASE SUBUNIT C-RELATED"/>
    <property type="match status" value="1"/>
</dbReference>
<dbReference type="GO" id="GO:0071949">
    <property type="term" value="F:FAD binding"/>
    <property type="evidence" value="ECO:0007669"/>
    <property type="project" value="InterPro"/>
</dbReference>
<dbReference type="PATRIC" id="fig|476272.21.peg.3769"/>
<keyword evidence="2" id="KW-0274">FAD</keyword>
<dbReference type="Pfam" id="PF03450">
    <property type="entry name" value="CO_deh_flav_C"/>
    <property type="match status" value="1"/>
</dbReference>
<dbReference type="InterPro" id="IPR036683">
    <property type="entry name" value="CO_DH_flav_C_dom_sf"/>
</dbReference>
<protein>
    <recommendedName>
        <fullName evidence="4">FAD-binding PCMH-type domain-containing protein</fullName>
    </recommendedName>
</protein>
<dbReference type="GO" id="GO:0016491">
    <property type="term" value="F:oxidoreductase activity"/>
    <property type="evidence" value="ECO:0007669"/>
    <property type="project" value="UniProtKB-KW"/>
</dbReference>
<sequence length="219" mass="24355">MELKGFEFVIGSMVTLRELETHPGFCVYTKGAARDSVKDIVGVQFRNLATVGGSLYGRFGFSDVLTFFLALDTQVELYHAGRVSLEEFSGMPKDRDILVRVIVKKHSLACTYLAHRNTRTDFPVLACALSVDEREGKIVVGARPSKAVMWKMTSEEAKKLREGKLTDGEKEAMFERVSGETVLGSNMRASREYREHLLGVLMERGLDALNQEAQGGEQA</sequence>
<evidence type="ECO:0000313" key="5">
    <source>
        <dbReference type="EMBL" id="EEG50353.1"/>
    </source>
</evidence>
<keyword evidence="6" id="KW-1185">Reference proteome</keyword>
<dbReference type="InterPro" id="IPR002346">
    <property type="entry name" value="Mopterin_DH_FAD-bd"/>
</dbReference>
<dbReference type="Pfam" id="PF00941">
    <property type="entry name" value="FAD_binding_5"/>
    <property type="match status" value="1"/>
</dbReference>
<dbReference type="InterPro" id="IPR016166">
    <property type="entry name" value="FAD-bd_PCMH"/>
</dbReference>
<accession>C0CIV0</accession>
<dbReference type="InterPro" id="IPR036318">
    <property type="entry name" value="FAD-bd_PCMH-like_sf"/>
</dbReference>
<keyword evidence="1" id="KW-0285">Flavoprotein</keyword>
<dbReference type="Gene3D" id="3.30.465.10">
    <property type="match status" value="1"/>
</dbReference>
<organism evidence="5 6">
    <name type="scientific">Blautia hydrogenotrophica (strain DSM 10507 / JCM 14656 / S5a33)</name>
    <name type="common">Ruminococcus hydrogenotrophicus</name>
    <dbReference type="NCBI Taxonomy" id="476272"/>
    <lineage>
        <taxon>Bacteria</taxon>
        <taxon>Bacillati</taxon>
        <taxon>Bacillota</taxon>
        <taxon>Clostridia</taxon>
        <taxon>Lachnospirales</taxon>
        <taxon>Lachnospiraceae</taxon>
        <taxon>Blautia</taxon>
    </lineage>
</organism>
<dbReference type="SUPFAM" id="SSF55447">
    <property type="entry name" value="CO dehydrogenase flavoprotein C-terminal domain-like"/>
    <property type="match status" value="1"/>
</dbReference>
<gene>
    <name evidence="5" type="ORF">RUMHYD_00767</name>
</gene>
<dbReference type="InterPro" id="IPR005107">
    <property type="entry name" value="CO_DH_flav_C"/>
</dbReference>
<evidence type="ECO:0000313" key="6">
    <source>
        <dbReference type="Proteomes" id="UP000003100"/>
    </source>
</evidence>
<dbReference type="eggNOG" id="COG1319">
    <property type="taxonomic scope" value="Bacteria"/>
</dbReference>
<reference evidence="5 6" key="1">
    <citation type="submission" date="2009-01" db="EMBL/GenBank/DDBJ databases">
        <authorList>
            <person name="Fulton L."/>
            <person name="Clifton S."/>
            <person name="Fulton B."/>
            <person name="Xu J."/>
            <person name="Minx P."/>
            <person name="Pepin K.H."/>
            <person name="Johnson M."/>
            <person name="Bhonagiri V."/>
            <person name="Nash W.E."/>
            <person name="Mardis E.R."/>
            <person name="Wilson R.K."/>
        </authorList>
    </citation>
    <scope>NUCLEOTIDE SEQUENCE [LARGE SCALE GENOMIC DNA]</scope>
    <source>
        <strain evidence="6">DSM 10507 / JCM 14656 / S5a33</strain>
    </source>
</reference>